<keyword evidence="4" id="KW-1185">Reference proteome</keyword>
<dbReference type="PANTHER" id="PTHR33463:SF187">
    <property type="entry name" value="AND NB-ARC DOMAIN DISEASE RESISTANCE PROTEIN, PUTATIVE-RELATED"/>
    <property type="match status" value="1"/>
</dbReference>
<proteinExistence type="predicted"/>
<dbReference type="Proteomes" id="UP000826656">
    <property type="component" value="Unassembled WGS sequence"/>
</dbReference>
<dbReference type="SUPFAM" id="SSF52540">
    <property type="entry name" value="P-loop containing nucleoside triphosphate hydrolases"/>
    <property type="match status" value="1"/>
</dbReference>
<dbReference type="Pfam" id="PF00931">
    <property type="entry name" value="NB-ARC"/>
    <property type="match status" value="1"/>
</dbReference>
<sequence>MEVLISRRKDIADELKDAELHSSKRRKTEVENWQSSVQKLEHEFQSFEQEVEQSSSFSRIGLSNRADKIHKEVEDLLDQGKFSEGILLHLYEDKMQPLVMTNLKGEAFVESLRKVITSLSEVSSIGIYGMGGVGKTTLAMHIHDHLLKESRFSVLQWLTGITRKITTAKEEQLRRRRRKR</sequence>
<dbReference type="EMBL" id="JAIVGD010000002">
    <property type="protein sequence ID" value="KAH0780196.1"/>
    <property type="molecule type" value="Genomic_DNA"/>
</dbReference>
<reference evidence="3 4" key="1">
    <citation type="journal article" date="2021" name="bioRxiv">
        <title>Chromosome-scale and haplotype-resolved genome assembly of a tetraploid potato cultivar.</title>
        <authorList>
            <person name="Sun H."/>
            <person name="Jiao W.-B."/>
            <person name="Krause K."/>
            <person name="Campoy J.A."/>
            <person name="Goel M."/>
            <person name="Folz-Donahue K."/>
            <person name="Kukat C."/>
            <person name="Huettel B."/>
            <person name="Schneeberger K."/>
        </authorList>
    </citation>
    <scope>NUCLEOTIDE SEQUENCE [LARGE SCALE GENOMIC DNA]</scope>
    <source>
        <strain evidence="3">SolTubOtavaFocal</strain>
        <tissue evidence="3">Leaves</tissue>
    </source>
</reference>
<evidence type="ECO:0000313" key="3">
    <source>
        <dbReference type="EMBL" id="KAH0780196.1"/>
    </source>
</evidence>
<dbReference type="PANTHER" id="PTHR33463">
    <property type="entry name" value="NB-ARC DOMAIN-CONTAINING PROTEIN-RELATED"/>
    <property type="match status" value="1"/>
</dbReference>
<organism evidence="3 4">
    <name type="scientific">Solanum tuberosum</name>
    <name type="common">Potato</name>
    <dbReference type="NCBI Taxonomy" id="4113"/>
    <lineage>
        <taxon>Eukaryota</taxon>
        <taxon>Viridiplantae</taxon>
        <taxon>Streptophyta</taxon>
        <taxon>Embryophyta</taxon>
        <taxon>Tracheophyta</taxon>
        <taxon>Spermatophyta</taxon>
        <taxon>Magnoliopsida</taxon>
        <taxon>eudicotyledons</taxon>
        <taxon>Gunneridae</taxon>
        <taxon>Pentapetalae</taxon>
        <taxon>asterids</taxon>
        <taxon>lamiids</taxon>
        <taxon>Solanales</taxon>
        <taxon>Solanaceae</taxon>
        <taxon>Solanoideae</taxon>
        <taxon>Solaneae</taxon>
        <taxon>Solanum</taxon>
    </lineage>
</organism>
<protein>
    <recommendedName>
        <fullName evidence="2">NB-ARC domain-containing protein</fullName>
    </recommendedName>
</protein>
<dbReference type="InterPro" id="IPR050905">
    <property type="entry name" value="Plant_NBS-LRR"/>
</dbReference>
<name>A0ABQ7WIW5_SOLTU</name>
<dbReference type="InterPro" id="IPR027417">
    <property type="entry name" value="P-loop_NTPase"/>
</dbReference>
<feature type="domain" description="NB-ARC" evidence="2">
    <location>
        <begin position="111"/>
        <end position="159"/>
    </location>
</feature>
<accession>A0ABQ7WIW5</accession>
<dbReference type="Gene3D" id="3.40.50.300">
    <property type="entry name" value="P-loop containing nucleotide triphosphate hydrolases"/>
    <property type="match status" value="1"/>
</dbReference>
<evidence type="ECO:0000313" key="4">
    <source>
        <dbReference type="Proteomes" id="UP000826656"/>
    </source>
</evidence>
<dbReference type="InterPro" id="IPR002182">
    <property type="entry name" value="NB-ARC"/>
</dbReference>
<comment type="caution">
    <text evidence="3">The sequence shown here is derived from an EMBL/GenBank/DDBJ whole genome shotgun (WGS) entry which is preliminary data.</text>
</comment>
<keyword evidence="1" id="KW-0611">Plant defense</keyword>
<evidence type="ECO:0000259" key="2">
    <source>
        <dbReference type="Pfam" id="PF00931"/>
    </source>
</evidence>
<evidence type="ECO:0000256" key="1">
    <source>
        <dbReference type="ARBA" id="ARBA00022821"/>
    </source>
</evidence>
<gene>
    <name evidence="3" type="ORF">KY290_006623</name>
</gene>